<name>A0AAD4NU66_9PLEO</name>
<dbReference type="EMBL" id="JAANER010000002">
    <property type="protein sequence ID" value="KAG9194394.1"/>
    <property type="molecule type" value="Genomic_DNA"/>
</dbReference>
<keyword evidence="4 7" id="KW-0274">FAD</keyword>
<dbReference type="GO" id="GO:0006950">
    <property type="term" value="P:response to stress"/>
    <property type="evidence" value="ECO:0007669"/>
    <property type="project" value="UniProtKB-ARBA"/>
</dbReference>
<dbReference type="Gene3D" id="1.10.579.10">
    <property type="entry name" value="DNA Cyclobutane Dipyrimidine Photolyase, subunit A, domain 3"/>
    <property type="match status" value="1"/>
</dbReference>
<evidence type="ECO:0000313" key="11">
    <source>
        <dbReference type="EMBL" id="KAG9194394.1"/>
    </source>
</evidence>
<feature type="region of interest" description="Disordered" evidence="9">
    <location>
        <begin position="1"/>
        <end position="75"/>
    </location>
</feature>
<dbReference type="InterPro" id="IPR006050">
    <property type="entry name" value="DNA_photolyase_N"/>
</dbReference>
<dbReference type="GO" id="GO:0000981">
    <property type="term" value="F:DNA-binding transcription factor activity, RNA polymerase II-specific"/>
    <property type="evidence" value="ECO:0007669"/>
    <property type="project" value="InterPro"/>
</dbReference>
<dbReference type="PRINTS" id="PR00147">
    <property type="entry name" value="DNAPHOTLYASE"/>
</dbReference>
<feature type="domain" description="Photolyase/cryptochrome alpha/beta" evidence="10">
    <location>
        <begin position="136"/>
        <end position="273"/>
    </location>
</feature>
<dbReference type="FunFam" id="1.10.579.10:FF:000003">
    <property type="entry name" value="Deoxyribodipyrimidine photo-lyase"/>
    <property type="match status" value="1"/>
</dbReference>
<evidence type="ECO:0000256" key="9">
    <source>
        <dbReference type="SAM" id="MobiDB-lite"/>
    </source>
</evidence>
<keyword evidence="3 7" id="KW-0285">Flavoprotein</keyword>
<dbReference type="GO" id="GO:0003904">
    <property type="term" value="F:deoxyribodipyrimidine photo-lyase activity"/>
    <property type="evidence" value="ECO:0007669"/>
    <property type="project" value="UniProtKB-EC"/>
</dbReference>
<dbReference type="GO" id="GO:0006139">
    <property type="term" value="P:nucleobase-containing compound metabolic process"/>
    <property type="evidence" value="ECO:0007669"/>
    <property type="project" value="UniProtKB-ARBA"/>
</dbReference>
<sequence>MPPKRKAGIPSNAASANSYTDVSGDAPNKRSRIAKPIPKAFADDAPSPDSTARNTENGAPGEAVEKAEGDFDHSRREEIAGIVDRRYYPAEMSNERCALYNANEIPRPIEILGKTLASTKDRRKAIRGASKAQSGDAVVHWFKRDLRIRDNTGLSQAAQLAKEKGVGVIGVWLMSPQDWEAHLVSPPKCDFELRSVESLKKELEELDIPLYVETIAERKNVTKRLVELAEDWNAKNVFCNLEYEPDELRREERLVRKMLEKGISFDPQHDDCVVPPGSLKTGAGKQYAVYSPWYRAWVAHLHAHPHLLNERPMPERNPPTFRQKFTQLFDSKVPELPDCKSLTVDEKERFHHLWPAGESAAIDRLERFLVEKIGKYKDTRNFPAKNSTGRVSVHHAAGTLAARTSVRMARDVNSTKKLDGGKDGVKGWIGEVAWRDFYRHVLVHWPYVCMNKPFKFEYTNIEWEYNEAHFQAWTQGRTGYPIVDAAMRCLNHTGYMHNRLRMITASFLAKHLLLDWRLGEQYFLTHLIDGDFSSNNGGWGFSASTGVDPQPYFRIFNPWTQSERFDEEGEFIKLWVPELEEVEGPAIHNPYAAGGKPAQTAKAKGYPKPCDEERPKCSSCKKKDRPCTYSYGRALALVLEDPNQLTKHGKSRTTPITYSLTPSDEEIGLPFTTTPALCVTTERHAEDGQGCFQTLAPRTKFKSQPSKKRVTKQQRALEAYLRKLKEKTTLVPYQPSSPETTLIARYVGMLGPDLARKQPFEILGTWIQSIPSRIGSNRMLDLAVEFLVDSYGTFRDDMHSRRKVAKASKAKALKELQLVVMNADNKPTYDVLLATKLHYAAEALLGLDTMYHAIHAFGLAELLRSGSVSGVDDEHYWDLIDNTYIDDVNEAMLAGRMSVYHNDFYLSATYPPPIDSDVILLSPSQRASMAIMHVFIQCPHAVALIRHAISNPGDNALATAMSHLECLIQIDLSKHVTELMQTSVSVISIPPSPEVADLIPNTLEFDSVRSMILCTRYWMLQTVLCGLADSLYRHFPIEAALSLLPSPQQLRVIDIDSALHIAKSLKWANYISQDLPLVTLRLHTPLQMTIGSWHRTIREISTQRSRSVSPDMLPEVTTELSRAERMKTWVINQCNSIHVQWNVSAVDEQPLLEALDTMAGERIPDWLPVRVRFEAEDGEMVMKLDYENKTGSFSEKIDVSTEPPPKTRMPHPGTMGQEWQRKYLGVQELPLRGGQDEGTGQSVTFDNKHKNACLAPSWTTRPVDFIHGTGRNLCSTSGWWPETPRTSTVLLDSTHKA</sequence>
<dbReference type="SUPFAM" id="SSF48173">
    <property type="entry name" value="Cryptochrome/photolyase FAD-binding domain"/>
    <property type="match status" value="1"/>
</dbReference>
<dbReference type="Pfam" id="PF00875">
    <property type="entry name" value="DNA_photolyase"/>
    <property type="match status" value="1"/>
</dbReference>
<feature type="site" description="Electron transfer via tryptophanyl radical" evidence="8">
    <location>
        <position position="516"/>
    </location>
</feature>
<evidence type="ECO:0000256" key="4">
    <source>
        <dbReference type="ARBA" id="ARBA00022827"/>
    </source>
</evidence>
<proteinExistence type="inferred from homology"/>
<dbReference type="CDD" id="cd00067">
    <property type="entry name" value="GAL4"/>
    <property type="match status" value="1"/>
</dbReference>
<dbReference type="PROSITE" id="PS00691">
    <property type="entry name" value="DNA_PHOTOLYASES_1_2"/>
    <property type="match status" value="1"/>
</dbReference>
<comment type="cofactor">
    <cofactor evidence="7">
        <name>FAD</name>
        <dbReference type="ChEBI" id="CHEBI:57692"/>
    </cofactor>
    <text evidence="7">Binds 1 FAD per subunit.</text>
</comment>
<dbReference type="GO" id="GO:0005737">
    <property type="term" value="C:cytoplasm"/>
    <property type="evidence" value="ECO:0007669"/>
    <property type="project" value="TreeGrafter"/>
</dbReference>
<feature type="binding site" evidence="7">
    <location>
        <position position="376"/>
    </location>
    <ligand>
        <name>FAD</name>
        <dbReference type="ChEBI" id="CHEBI:57692"/>
    </ligand>
</feature>
<evidence type="ECO:0000256" key="1">
    <source>
        <dbReference type="ARBA" id="ARBA00001932"/>
    </source>
</evidence>
<reference evidence="11" key="1">
    <citation type="submission" date="2021-07" db="EMBL/GenBank/DDBJ databases">
        <title>Genome Resource of American Ginseng Black Spot Pathogen Alternaria panax.</title>
        <authorList>
            <person name="Qiu C."/>
            <person name="Wang W."/>
            <person name="Liu Z."/>
        </authorList>
    </citation>
    <scope>NUCLEOTIDE SEQUENCE</scope>
    <source>
        <strain evidence="11">BNCC115425</strain>
    </source>
</reference>
<comment type="cofactor">
    <cofactor evidence="1">
        <name>(6R)-5,10-methylene-5,6,7,8-tetrahydrofolate</name>
        <dbReference type="ChEBI" id="CHEBI:15636"/>
    </cofactor>
</comment>
<dbReference type="GO" id="GO:0032922">
    <property type="term" value="P:circadian regulation of gene expression"/>
    <property type="evidence" value="ECO:0007669"/>
    <property type="project" value="TreeGrafter"/>
</dbReference>
<feature type="region of interest" description="Disordered" evidence="9">
    <location>
        <begin position="1195"/>
        <end position="1215"/>
    </location>
</feature>
<evidence type="ECO:0000256" key="2">
    <source>
        <dbReference type="ARBA" id="ARBA00005862"/>
    </source>
</evidence>
<comment type="similarity">
    <text evidence="2">Belongs to the DNA photolyase class-1 family.</text>
</comment>
<accession>A0AAD4NU66</accession>
<evidence type="ECO:0000256" key="6">
    <source>
        <dbReference type="ARBA" id="ARBA00023242"/>
    </source>
</evidence>
<dbReference type="GO" id="GO:0071949">
    <property type="term" value="F:FAD binding"/>
    <property type="evidence" value="ECO:0007669"/>
    <property type="project" value="TreeGrafter"/>
</dbReference>
<comment type="caution">
    <text evidence="11">The sequence shown here is derived from an EMBL/GenBank/DDBJ whole genome shotgun (WGS) entry which is preliminary data.</text>
</comment>
<dbReference type="InterPro" id="IPR036134">
    <property type="entry name" value="Crypto/Photolyase_FAD-like_sf"/>
</dbReference>
<evidence type="ECO:0000259" key="10">
    <source>
        <dbReference type="PROSITE" id="PS51645"/>
    </source>
</evidence>
<dbReference type="Proteomes" id="UP001199106">
    <property type="component" value="Unassembled WGS sequence"/>
</dbReference>
<dbReference type="EC" id="4.1.99.3" evidence="11"/>
<feature type="compositionally biased region" description="Polar residues" evidence="9">
    <location>
        <begin position="12"/>
        <end position="21"/>
    </location>
</feature>
<dbReference type="PROSITE" id="PS51645">
    <property type="entry name" value="PHR_CRY_ALPHA_BETA"/>
    <property type="match status" value="1"/>
</dbReference>
<evidence type="ECO:0000256" key="5">
    <source>
        <dbReference type="ARBA" id="ARBA00022991"/>
    </source>
</evidence>
<dbReference type="SUPFAM" id="SSF52425">
    <property type="entry name" value="Cryptochrome/photolyase, N-terminal domain"/>
    <property type="match status" value="1"/>
</dbReference>
<feature type="binding site" evidence="7">
    <location>
        <begin position="529"/>
        <end position="531"/>
    </location>
    <ligand>
        <name>FAD</name>
        <dbReference type="ChEBI" id="CHEBI:57692"/>
    </ligand>
</feature>
<dbReference type="PANTHER" id="PTHR11455:SF18">
    <property type="entry name" value="SI:CH1073-390K14.1"/>
    <property type="match status" value="1"/>
</dbReference>
<dbReference type="InterPro" id="IPR005101">
    <property type="entry name" value="Cryptochr/Photolyase_FAD-bd"/>
</dbReference>
<keyword evidence="12" id="KW-1185">Reference proteome</keyword>
<feature type="compositionally biased region" description="Basic and acidic residues" evidence="9">
    <location>
        <begin position="63"/>
        <end position="75"/>
    </location>
</feature>
<evidence type="ECO:0000256" key="3">
    <source>
        <dbReference type="ARBA" id="ARBA00022630"/>
    </source>
</evidence>
<feature type="binding site" evidence="7">
    <location>
        <begin position="388"/>
        <end position="392"/>
    </location>
    <ligand>
        <name>FAD</name>
        <dbReference type="ChEBI" id="CHEBI:57692"/>
    </ligand>
</feature>
<dbReference type="InterPro" id="IPR001138">
    <property type="entry name" value="Zn2Cys6_DnaBD"/>
</dbReference>
<dbReference type="PROSITE" id="PS00394">
    <property type="entry name" value="DNA_PHOTOLYASES_1_1"/>
    <property type="match status" value="1"/>
</dbReference>
<dbReference type="Gene3D" id="1.25.40.80">
    <property type="match status" value="1"/>
</dbReference>
<gene>
    <name evidence="11" type="ORF">G6011_04429</name>
</gene>
<feature type="site" description="Electron transfer via tryptophanyl radical" evidence="8">
    <location>
        <position position="539"/>
    </location>
</feature>
<dbReference type="InterPro" id="IPR018394">
    <property type="entry name" value="DNA_photolyase_1_CS_C"/>
</dbReference>
<dbReference type="GO" id="GO:0005634">
    <property type="term" value="C:nucleus"/>
    <property type="evidence" value="ECO:0007669"/>
    <property type="project" value="TreeGrafter"/>
</dbReference>
<dbReference type="GO" id="GO:0008270">
    <property type="term" value="F:zinc ion binding"/>
    <property type="evidence" value="ECO:0007669"/>
    <property type="project" value="InterPro"/>
</dbReference>
<dbReference type="GO" id="GO:0043153">
    <property type="term" value="P:entrainment of circadian clock by photoperiod"/>
    <property type="evidence" value="ECO:0007669"/>
    <property type="project" value="TreeGrafter"/>
</dbReference>
<keyword evidence="5" id="KW-0157">Chromophore</keyword>
<feature type="site" description="Electron transfer via tryptophanyl radical" evidence="8">
    <location>
        <position position="463"/>
    </location>
</feature>
<dbReference type="Pfam" id="PF03441">
    <property type="entry name" value="FAD_binding_7"/>
    <property type="match status" value="1"/>
</dbReference>
<dbReference type="InterPro" id="IPR002081">
    <property type="entry name" value="Cryptochrome/DNA_photolyase_1"/>
</dbReference>
<feature type="binding site" evidence="7">
    <location>
        <begin position="431"/>
        <end position="438"/>
    </location>
    <ligand>
        <name>FAD</name>
        <dbReference type="ChEBI" id="CHEBI:57692"/>
    </ligand>
</feature>
<keyword evidence="11" id="KW-0456">Lyase</keyword>
<feature type="compositionally biased region" description="Polar residues" evidence="9">
    <location>
        <begin position="48"/>
        <end position="57"/>
    </location>
</feature>
<feature type="binding site" evidence="7">
    <location>
        <position position="428"/>
    </location>
    <ligand>
        <name>FAD</name>
        <dbReference type="ChEBI" id="CHEBI:57692"/>
    </ligand>
</feature>
<dbReference type="InterPro" id="IPR036155">
    <property type="entry name" value="Crypto/Photolyase_N_sf"/>
</dbReference>
<organism evidence="11 12">
    <name type="scientific">Alternaria panax</name>
    <dbReference type="NCBI Taxonomy" id="48097"/>
    <lineage>
        <taxon>Eukaryota</taxon>
        <taxon>Fungi</taxon>
        <taxon>Dikarya</taxon>
        <taxon>Ascomycota</taxon>
        <taxon>Pezizomycotina</taxon>
        <taxon>Dothideomycetes</taxon>
        <taxon>Pleosporomycetidae</taxon>
        <taxon>Pleosporales</taxon>
        <taxon>Pleosporineae</taxon>
        <taxon>Pleosporaceae</taxon>
        <taxon>Alternaria</taxon>
        <taxon>Alternaria sect. Panax</taxon>
    </lineage>
</organism>
<keyword evidence="6" id="KW-0539">Nucleus</keyword>
<protein>
    <submittedName>
        <fullName evidence="11">Deoxyribodipyrimidine photo-lyase</fullName>
        <ecNumber evidence="11">4.1.99.3</ecNumber>
    </submittedName>
</protein>
<dbReference type="GO" id="GO:0003677">
    <property type="term" value="F:DNA binding"/>
    <property type="evidence" value="ECO:0007669"/>
    <property type="project" value="TreeGrafter"/>
</dbReference>
<dbReference type="PANTHER" id="PTHR11455">
    <property type="entry name" value="CRYPTOCHROME"/>
    <property type="match status" value="1"/>
</dbReference>
<evidence type="ECO:0000313" key="12">
    <source>
        <dbReference type="Proteomes" id="UP001199106"/>
    </source>
</evidence>
<dbReference type="Gene3D" id="3.40.50.620">
    <property type="entry name" value="HUPs"/>
    <property type="match status" value="1"/>
</dbReference>
<evidence type="ECO:0000256" key="8">
    <source>
        <dbReference type="PIRSR" id="PIRSR602081-2"/>
    </source>
</evidence>
<dbReference type="InterPro" id="IPR014729">
    <property type="entry name" value="Rossmann-like_a/b/a_fold"/>
</dbReference>
<evidence type="ECO:0000256" key="7">
    <source>
        <dbReference type="PIRSR" id="PIRSR602081-1"/>
    </source>
</evidence>